<dbReference type="OrthoDB" id="9999611at2759"/>
<organism evidence="4 5">
    <name type="scientific">Gigaspora margarita</name>
    <dbReference type="NCBI Taxonomy" id="4874"/>
    <lineage>
        <taxon>Eukaryota</taxon>
        <taxon>Fungi</taxon>
        <taxon>Fungi incertae sedis</taxon>
        <taxon>Mucoromycota</taxon>
        <taxon>Glomeromycotina</taxon>
        <taxon>Glomeromycetes</taxon>
        <taxon>Diversisporales</taxon>
        <taxon>Gigasporaceae</taxon>
        <taxon>Gigaspora</taxon>
    </lineage>
</organism>
<evidence type="ECO:0000256" key="1">
    <source>
        <dbReference type="ARBA" id="ARBA00009129"/>
    </source>
</evidence>
<comment type="similarity">
    <text evidence="1">Belongs to the UPF0337 (CsbD) family.</text>
</comment>
<dbReference type="AlphaFoldDB" id="A0A8H3XFK9"/>
<dbReference type="InterPro" id="IPR036629">
    <property type="entry name" value="YjbJ_sf"/>
</dbReference>
<feature type="compositionally biased region" description="Basic and acidic residues" evidence="2">
    <location>
        <begin position="96"/>
        <end position="118"/>
    </location>
</feature>
<reference evidence="4 5" key="1">
    <citation type="journal article" date="2019" name="Environ. Microbiol.">
        <title>At the nexus of three kingdoms: the genome of the mycorrhizal fungus Gigaspora margarita provides insights into plant, endobacterial and fungal interactions.</title>
        <authorList>
            <person name="Venice F."/>
            <person name="Ghignone S."/>
            <person name="Salvioli di Fossalunga A."/>
            <person name="Amselem J."/>
            <person name="Novero M."/>
            <person name="Xianan X."/>
            <person name="Sedzielewska Toro K."/>
            <person name="Morin E."/>
            <person name="Lipzen A."/>
            <person name="Grigoriev I.V."/>
            <person name="Henrissat B."/>
            <person name="Martin F.M."/>
            <person name="Bonfante P."/>
        </authorList>
    </citation>
    <scope>NUCLEOTIDE SEQUENCE [LARGE SCALE GENOMIC DNA]</scope>
    <source>
        <strain evidence="4 5">BEG34</strain>
    </source>
</reference>
<dbReference type="Pfam" id="PF05532">
    <property type="entry name" value="CsbD"/>
    <property type="match status" value="1"/>
</dbReference>
<evidence type="ECO:0000313" key="4">
    <source>
        <dbReference type="EMBL" id="KAF0448593.1"/>
    </source>
</evidence>
<proteinExistence type="inferred from homology"/>
<feature type="domain" description="CsbD-like" evidence="3">
    <location>
        <begin position="66"/>
        <end position="109"/>
    </location>
</feature>
<dbReference type="Proteomes" id="UP000439903">
    <property type="component" value="Unassembled WGS sequence"/>
</dbReference>
<feature type="region of interest" description="Disordered" evidence="2">
    <location>
        <begin position="85"/>
        <end position="153"/>
    </location>
</feature>
<protein>
    <submittedName>
        <fullName evidence="4">Putative cruciform DNA binding protein</fullName>
    </submittedName>
</protein>
<name>A0A8H3XFK9_GIGMA</name>
<evidence type="ECO:0000313" key="5">
    <source>
        <dbReference type="Proteomes" id="UP000439903"/>
    </source>
</evidence>
<evidence type="ECO:0000259" key="3">
    <source>
        <dbReference type="Pfam" id="PF05532"/>
    </source>
</evidence>
<dbReference type="InterPro" id="IPR008462">
    <property type="entry name" value="CsbD"/>
</dbReference>
<accession>A0A8H3XFK9</accession>
<dbReference type="SUPFAM" id="SSF69047">
    <property type="entry name" value="Hypothetical protein YjbJ"/>
    <property type="match status" value="1"/>
</dbReference>
<dbReference type="PANTHER" id="PTHR40460">
    <property type="entry name" value="CHROMOSOME 1, WHOLE GENOME SHOTGUN SEQUENCE"/>
    <property type="match status" value="1"/>
</dbReference>
<evidence type="ECO:0000256" key="2">
    <source>
        <dbReference type="SAM" id="MobiDB-lite"/>
    </source>
</evidence>
<sequence length="153" mass="16785">MMISLRSNSCLNAFRKKKDINIGLFSLPKFSIKFKHFKSSITTIKTTFKLKLYTINMSSSNNEPSKIGGDAKYYQGAVKETVGKALGNEQMQAEGTAKKLEGKTESDAAKNSTKDQTRNKTNNVVGGAKETVGSAIGDEQLQAQGRERKNNDI</sequence>
<keyword evidence="5" id="KW-1185">Reference proteome</keyword>
<dbReference type="EMBL" id="WTPW01001226">
    <property type="protein sequence ID" value="KAF0448593.1"/>
    <property type="molecule type" value="Genomic_DNA"/>
</dbReference>
<dbReference type="PANTHER" id="PTHR40460:SF1">
    <property type="entry name" value="CSBD-LIKE DOMAIN-CONTAINING PROTEIN"/>
    <property type="match status" value="1"/>
</dbReference>
<gene>
    <name evidence="4" type="ORF">F8M41_002631</name>
</gene>
<comment type="caution">
    <text evidence="4">The sequence shown here is derived from an EMBL/GenBank/DDBJ whole genome shotgun (WGS) entry which is preliminary data.</text>
</comment>